<dbReference type="STRING" id="297318.BK138_07480"/>
<reference evidence="1 2" key="1">
    <citation type="submission" date="2016-11" db="EMBL/GenBank/DDBJ databases">
        <title>Paenibacillus species isolates.</title>
        <authorList>
            <person name="Beno S.M."/>
        </authorList>
    </citation>
    <scope>NUCLEOTIDE SEQUENCE [LARGE SCALE GENOMIC DNA]</scope>
    <source>
        <strain evidence="1 2">FSL R5-0378</strain>
    </source>
</reference>
<keyword evidence="2" id="KW-1185">Reference proteome</keyword>
<comment type="caution">
    <text evidence="1">The sequence shown here is derived from an EMBL/GenBank/DDBJ whole genome shotgun (WGS) entry which is preliminary data.</text>
</comment>
<dbReference type="AlphaFoldDB" id="A0A1R1F2M2"/>
<accession>A0A1R1F2M2</accession>
<dbReference type="EMBL" id="MRTP01000001">
    <property type="protein sequence ID" value="OMF58359.1"/>
    <property type="molecule type" value="Genomic_DNA"/>
</dbReference>
<gene>
    <name evidence="1" type="ORF">BK138_07480</name>
</gene>
<organism evidence="1 2">
    <name type="scientific">Paenibacillus rhizosphaerae</name>
    <dbReference type="NCBI Taxonomy" id="297318"/>
    <lineage>
        <taxon>Bacteria</taxon>
        <taxon>Bacillati</taxon>
        <taxon>Bacillota</taxon>
        <taxon>Bacilli</taxon>
        <taxon>Bacillales</taxon>
        <taxon>Paenibacillaceae</taxon>
        <taxon>Paenibacillus</taxon>
    </lineage>
</organism>
<sequence>MILTVMISGQERDWFDVEVPDDCPAAHLKDMLGVRIYGEAPPEGSQYILEGKFPEGLWFPVKDAQDVAEAGLREGCMVRIQRAFSTTTEEAPSFGRRNLFQYEWNRVMES</sequence>
<evidence type="ECO:0000313" key="1">
    <source>
        <dbReference type="EMBL" id="OMF58359.1"/>
    </source>
</evidence>
<name>A0A1R1F2M2_9BACL</name>
<dbReference type="RefSeq" id="WP_076167874.1">
    <property type="nucleotide sequence ID" value="NZ_MRTP01000001.1"/>
</dbReference>
<dbReference type="Proteomes" id="UP000187172">
    <property type="component" value="Unassembled WGS sequence"/>
</dbReference>
<proteinExistence type="predicted"/>
<evidence type="ECO:0000313" key="2">
    <source>
        <dbReference type="Proteomes" id="UP000187172"/>
    </source>
</evidence>
<protein>
    <submittedName>
        <fullName evidence="1">Uncharacterized protein</fullName>
    </submittedName>
</protein>